<dbReference type="InterPro" id="IPR036812">
    <property type="entry name" value="NAD(P)_OxRdtase_dom_sf"/>
</dbReference>
<evidence type="ECO:0000259" key="1">
    <source>
        <dbReference type="Pfam" id="PF00248"/>
    </source>
</evidence>
<name>A0A840L385_9BURK</name>
<feature type="domain" description="NADP-dependent oxidoreductase" evidence="1">
    <location>
        <begin position="3"/>
        <end position="260"/>
    </location>
</feature>
<evidence type="ECO:0000313" key="3">
    <source>
        <dbReference type="Proteomes" id="UP000562027"/>
    </source>
</evidence>
<dbReference type="Gene3D" id="3.20.20.100">
    <property type="entry name" value="NADP-dependent oxidoreductase domain"/>
    <property type="match status" value="1"/>
</dbReference>
<dbReference type="RefSeq" id="WP_184296556.1">
    <property type="nucleotide sequence ID" value="NZ_JACHLP010000001.1"/>
</dbReference>
<dbReference type="PANTHER" id="PTHR43312">
    <property type="entry name" value="D-THREO-ALDOSE 1-DEHYDROGENASE"/>
    <property type="match status" value="1"/>
</dbReference>
<protein>
    <submittedName>
        <fullName evidence="2">Aryl-alcohol dehydrogenase-like predicted oxidoreductase</fullName>
    </submittedName>
</protein>
<reference evidence="2 3" key="1">
    <citation type="submission" date="2020-08" db="EMBL/GenBank/DDBJ databases">
        <title>Functional genomics of gut bacteria from endangered species of beetles.</title>
        <authorList>
            <person name="Carlos-Shanley C."/>
        </authorList>
    </citation>
    <scope>NUCLEOTIDE SEQUENCE [LARGE SCALE GENOMIC DNA]</scope>
    <source>
        <strain evidence="2 3">S00239</strain>
    </source>
</reference>
<dbReference type="InterPro" id="IPR053135">
    <property type="entry name" value="AKR2_Oxidoreductase"/>
</dbReference>
<dbReference type="SUPFAM" id="SSF51430">
    <property type="entry name" value="NAD(P)-linked oxidoreductase"/>
    <property type="match status" value="1"/>
</dbReference>
<evidence type="ECO:0000313" key="2">
    <source>
        <dbReference type="EMBL" id="MBB4842406.1"/>
    </source>
</evidence>
<dbReference type="EMBL" id="JACHLP010000001">
    <property type="protein sequence ID" value="MBB4842406.1"/>
    <property type="molecule type" value="Genomic_DNA"/>
</dbReference>
<dbReference type="CDD" id="cd19097">
    <property type="entry name" value="AKR_unchar"/>
    <property type="match status" value="1"/>
</dbReference>
<proteinExistence type="predicted"/>
<dbReference type="PANTHER" id="PTHR43312:SF1">
    <property type="entry name" value="NADP-DEPENDENT OXIDOREDUCTASE DOMAIN-CONTAINING PROTEIN"/>
    <property type="match status" value="1"/>
</dbReference>
<accession>A0A840L385</accession>
<organism evidence="2 3">
    <name type="scientific">Roseateles oligotrophus</name>
    <dbReference type="NCBI Taxonomy" id="1769250"/>
    <lineage>
        <taxon>Bacteria</taxon>
        <taxon>Pseudomonadati</taxon>
        <taxon>Pseudomonadota</taxon>
        <taxon>Betaproteobacteria</taxon>
        <taxon>Burkholderiales</taxon>
        <taxon>Sphaerotilaceae</taxon>
        <taxon>Roseateles</taxon>
    </lineage>
</organism>
<dbReference type="Proteomes" id="UP000562027">
    <property type="component" value="Unassembled WGS sequence"/>
</dbReference>
<keyword evidence="3" id="KW-1185">Reference proteome</keyword>
<dbReference type="AlphaFoldDB" id="A0A840L385"/>
<dbReference type="InterPro" id="IPR023210">
    <property type="entry name" value="NADP_OxRdtase_dom"/>
</dbReference>
<sequence>MELALGTVQFGLAYGIAGSGQAVPDQQVRQILATAKQHGVRTLDTASAYGDIEQRLADLCGDHDFNAISKIAPVPAELDGATAAAWVLKQAQQSRQRLGGRLKGLMLHRADDLLDARTDRIWPALERWAAAEAVELGVSCYNPATCLHIRERLPIQLAQLPGNAFDQRLPQALPSALPDLQVHLRSAFLQGLLLINESVAAQRLPAAAPALRRWHDWCTQRDLTPLVAALSVVKSFDAVATVLVGVDSVTQLEQIVTAWAQARAIKAPELVEQSLAVIDPRSWKQ</sequence>
<gene>
    <name evidence="2" type="ORF">HNP55_000901</name>
</gene>
<dbReference type="Pfam" id="PF00248">
    <property type="entry name" value="Aldo_ket_red"/>
    <property type="match status" value="1"/>
</dbReference>
<comment type="caution">
    <text evidence="2">The sequence shown here is derived from an EMBL/GenBank/DDBJ whole genome shotgun (WGS) entry which is preliminary data.</text>
</comment>